<gene>
    <name evidence="6" type="ORF">Pflav_030700</name>
</gene>
<keyword evidence="4 6" id="KW-0067">ATP-binding</keyword>
<dbReference type="Proteomes" id="UP000502508">
    <property type="component" value="Chromosome"/>
</dbReference>
<comment type="similarity">
    <text evidence="1">Belongs to the ABC transporter superfamily.</text>
</comment>
<name>A0A6F8XS65_9ACTN</name>
<dbReference type="GO" id="GO:0005524">
    <property type="term" value="F:ATP binding"/>
    <property type="evidence" value="ECO:0007669"/>
    <property type="project" value="UniProtKB-KW"/>
</dbReference>
<dbReference type="GO" id="GO:0055085">
    <property type="term" value="P:transmembrane transport"/>
    <property type="evidence" value="ECO:0007669"/>
    <property type="project" value="UniProtKB-ARBA"/>
</dbReference>
<evidence type="ECO:0000256" key="2">
    <source>
        <dbReference type="ARBA" id="ARBA00022448"/>
    </source>
</evidence>
<evidence type="ECO:0000256" key="3">
    <source>
        <dbReference type="ARBA" id="ARBA00022741"/>
    </source>
</evidence>
<keyword evidence="3" id="KW-0547">Nucleotide-binding</keyword>
<dbReference type="PANTHER" id="PTHR43776">
    <property type="entry name" value="TRANSPORT ATP-BINDING PROTEIN"/>
    <property type="match status" value="1"/>
</dbReference>
<dbReference type="KEGG" id="pfla:Pflav_030700"/>
<protein>
    <submittedName>
        <fullName evidence="6">ABC transporter ATP-binding protein</fullName>
    </submittedName>
</protein>
<evidence type="ECO:0000313" key="6">
    <source>
        <dbReference type="EMBL" id="BCB76660.1"/>
    </source>
</evidence>
<dbReference type="EMBL" id="AP022870">
    <property type="protein sequence ID" value="BCB76660.1"/>
    <property type="molecule type" value="Genomic_DNA"/>
</dbReference>
<dbReference type="InterPro" id="IPR050319">
    <property type="entry name" value="ABC_transp_ATP-bind"/>
</dbReference>
<dbReference type="Gene3D" id="3.40.50.300">
    <property type="entry name" value="P-loop containing nucleotide triphosphate hydrolases"/>
    <property type="match status" value="1"/>
</dbReference>
<dbReference type="InterPro" id="IPR003593">
    <property type="entry name" value="AAA+_ATPase"/>
</dbReference>
<dbReference type="FunFam" id="3.40.50.300:FF:000016">
    <property type="entry name" value="Oligopeptide ABC transporter ATP-binding component"/>
    <property type="match status" value="1"/>
</dbReference>
<dbReference type="PROSITE" id="PS00211">
    <property type="entry name" value="ABC_TRANSPORTER_1"/>
    <property type="match status" value="1"/>
</dbReference>
<dbReference type="InterPro" id="IPR003439">
    <property type="entry name" value="ABC_transporter-like_ATP-bd"/>
</dbReference>
<dbReference type="GO" id="GO:0016887">
    <property type="term" value="F:ATP hydrolysis activity"/>
    <property type="evidence" value="ECO:0007669"/>
    <property type="project" value="InterPro"/>
</dbReference>
<dbReference type="InterPro" id="IPR027417">
    <property type="entry name" value="P-loop_NTPase"/>
</dbReference>
<evidence type="ECO:0000313" key="7">
    <source>
        <dbReference type="Proteomes" id="UP000502508"/>
    </source>
</evidence>
<reference evidence="6 7" key="2">
    <citation type="submission" date="2020-03" db="EMBL/GenBank/DDBJ databases">
        <authorList>
            <person name="Ichikawa N."/>
            <person name="Kimura A."/>
            <person name="Kitahashi Y."/>
            <person name="Uohara A."/>
        </authorList>
    </citation>
    <scope>NUCLEOTIDE SEQUENCE [LARGE SCALE GENOMIC DNA]</scope>
    <source>
        <strain evidence="6 7">NBRC 107702</strain>
    </source>
</reference>
<dbReference type="PANTHER" id="PTHR43776:SF7">
    <property type="entry name" value="D,D-DIPEPTIDE TRANSPORT ATP-BINDING PROTEIN DDPF-RELATED"/>
    <property type="match status" value="1"/>
</dbReference>
<proteinExistence type="inferred from homology"/>
<dbReference type="Pfam" id="PF00005">
    <property type="entry name" value="ABC_tran"/>
    <property type="match status" value="1"/>
</dbReference>
<dbReference type="SUPFAM" id="SSF52540">
    <property type="entry name" value="P-loop containing nucleoside triphosphate hydrolases"/>
    <property type="match status" value="1"/>
</dbReference>
<dbReference type="AlphaFoldDB" id="A0A6F8XS65"/>
<reference evidence="6 7" key="1">
    <citation type="submission" date="2020-03" db="EMBL/GenBank/DDBJ databases">
        <title>Whole genome shotgun sequence of Phytohabitans flavus NBRC 107702.</title>
        <authorList>
            <person name="Komaki H."/>
            <person name="Tamura T."/>
        </authorList>
    </citation>
    <scope>NUCLEOTIDE SEQUENCE [LARGE SCALE GENOMIC DNA]</scope>
    <source>
        <strain evidence="6 7">NBRC 107702</strain>
    </source>
</reference>
<feature type="domain" description="ABC transporter" evidence="5">
    <location>
        <begin position="18"/>
        <end position="257"/>
    </location>
</feature>
<evidence type="ECO:0000256" key="1">
    <source>
        <dbReference type="ARBA" id="ARBA00005417"/>
    </source>
</evidence>
<evidence type="ECO:0000259" key="5">
    <source>
        <dbReference type="PROSITE" id="PS50893"/>
    </source>
</evidence>
<evidence type="ECO:0000256" key="4">
    <source>
        <dbReference type="ARBA" id="ARBA00022840"/>
    </source>
</evidence>
<dbReference type="Pfam" id="PF08352">
    <property type="entry name" value="oligo_HPY"/>
    <property type="match status" value="1"/>
</dbReference>
<dbReference type="SMART" id="SM00382">
    <property type="entry name" value="AAA"/>
    <property type="match status" value="1"/>
</dbReference>
<dbReference type="InterPro" id="IPR017871">
    <property type="entry name" value="ABC_transporter-like_CS"/>
</dbReference>
<dbReference type="GO" id="GO:0015833">
    <property type="term" value="P:peptide transport"/>
    <property type="evidence" value="ECO:0007669"/>
    <property type="project" value="InterPro"/>
</dbReference>
<sequence>MTDTPVLRATGLTKSFPLRRSALGRVVDRVRAVDGVDLSVAAGRTLGIVGESGSGKTTVSRLVSRLLTVDTGRVEVDGVDVTAARGRALKSLRASLQMIFQDPYGALDPTKTVGHAVAEPLLVHGRIGRRELTDRAAELLGRVTLDPGLVHRYPEELSGGQRQRVCIARALALEPRILVADEPTSALDLSTRSEILNLLLRLQKENGQAIVLVSHDFATVRHLSHRIVVMYLGRVVEEGPATLVAGEPLHPYTEALLSAVPVADPDQQRGRKRIVLHGDLPDPARPPNGCRFRTRCPVAMDECARIDPPLVPVSAERSVACLRHPGLGSGASASAAATPIAVAQ</sequence>
<organism evidence="6 7">
    <name type="scientific">Phytohabitans flavus</name>
    <dbReference type="NCBI Taxonomy" id="1076124"/>
    <lineage>
        <taxon>Bacteria</taxon>
        <taxon>Bacillati</taxon>
        <taxon>Actinomycetota</taxon>
        <taxon>Actinomycetes</taxon>
        <taxon>Micromonosporales</taxon>
        <taxon>Micromonosporaceae</taxon>
    </lineage>
</organism>
<dbReference type="RefSeq" id="WP_173036660.1">
    <property type="nucleotide sequence ID" value="NZ_AP022870.1"/>
</dbReference>
<accession>A0A6F8XS65</accession>
<dbReference type="PROSITE" id="PS50893">
    <property type="entry name" value="ABC_TRANSPORTER_2"/>
    <property type="match status" value="1"/>
</dbReference>
<dbReference type="CDD" id="cd03257">
    <property type="entry name" value="ABC_NikE_OppD_transporters"/>
    <property type="match status" value="1"/>
</dbReference>
<dbReference type="InterPro" id="IPR013563">
    <property type="entry name" value="Oligopep_ABC_C"/>
</dbReference>
<keyword evidence="2" id="KW-0813">Transport</keyword>
<keyword evidence="7" id="KW-1185">Reference proteome</keyword>
<dbReference type="NCBIfam" id="TIGR01727">
    <property type="entry name" value="oligo_HPY"/>
    <property type="match status" value="1"/>
</dbReference>